<proteinExistence type="predicted"/>
<keyword evidence="2" id="KW-1185">Reference proteome</keyword>
<sequence length="135" mass="14762">MKTPLFELGQIVATRGAPVDADLDKLVKELADVGYYAIRLDHKEWERWAWPGGYPLYYLCADGGVLCSKCANKEIELTSTPDAEADWHIVAADINYEDPHLECSACGEFCESAYGEPIDKDMGSSHSSVCPGATS</sequence>
<organism evidence="1 2">
    <name type="scientific">Rhodoferax fermentans</name>
    <dbReference type="NCBI Taxonomy" id="28066"/>
    <lineage>
        <taxon>Bacteria</taxon>
        <taxon>Pseudomonadati</taxon>
        <taxon>Pseudomonadota</taxon>
        <taxon>Betaproteobacteria</taxon>
        <taxon>Burkholderiales</taxon>
        <taxon>Comamonadaceae</taxon>
        <taxon>Rhodoferax</taxon>
    </lineage>
</organism>
<dbReference type="RefSeq" id="WP_078363596.1">
    <property type="nucleotide sequence ID" value="NZ_MTJN01000002.1"/>
</dbReference>
<reference evidence="1 2" key="1">
    <citation type="submission" date="2017-01" db="EMBL/GenBank/DDBJ databases">
        <title>Genome sequencing of Rhodoferax fermentans JCM 7819.</title>
        <authorList>
            <person name="Kim Y.J."/>
            <person name="Farh M.E.-A."/>
            <person name="Yang D.-C."/>
        </authorList>
    </citation>
    <scope>NUCLEOTIDE SEQUENCE [LARGE SCALE GENOMIC DNA]</scope>
    <source>
        <strain evidence="1 2">JCM 7819</strain>
    </source>
</reference>
<name>A0A1T1AP76_RHOFE</name>
<accession>A0A1T1AP76</accession>
<protein>
    <submittedName>
        <fullName evidence="1">Uncharacterized protein</fullName>
    </submittedName>
</protein>
<gene>
    <name evidence="1" type="ORF">RF819_02995</name>
</gene>
<dbReference type="STRING" id="28066.RF819_02995"/>
<evidence type="ECO:0000313" key="2">
    <source>
        <dbReference type="Proteomes" id="UP000190750"/>
    </source>
</evidence>
<dbReference type="AlphaFoldDB" id="A0A1T1AP76"/>
<dbReference type="OrthoDB" id="9429772at2"/>
<dbReference type="EMBL" id="MTJN01000002">
    <property type="protein sequence ID" value="OOV05815.1"/>
    <property type="molecule type" value="Genomic_DNA"/>
</dbReference>
<evidence type="ECO:0000313" key="1">
    <source>
        <dbReference type="EMBL" id="OOV05815.1"/>
    </source>
</evidence>
<dbReference type="Proteomes" id="UP000190750">
    <property type="component" value="Unassembled WGS sequence"/>
</dbReference>
<comment type="caution">
    <text evidence="1">The sequence shown here is derived from an EMBL/GenBank/DDBJ whole genome shotgun (WGS) entry which is preliminary data.</text>
</comment>